<feature type="signal peptide" evidence="1">
    <location>
        <begin position="1"/>
        <end position="19"/>
    </location>
</feature>
<keyword evidence="3" id="KW-0762">Sugar transport</keyword>
<keyword evidence="3" id="KW-0813">Transport</keyword>
<accession>A0A4R0NB28</accession>
<keyword evidence="1" id="KW-0732">Signal</keyword>
<proteinExistence type="predicted"/>
<dbReference type="AlphaFoldDB" id="A0A4R0NB28"/>
<evidence type="ECO:0000313" key="3">
    <source>
        <dbReference type="EMBL" id="TCC97458.1"/>
    </source>
</evidence>
<dbReference type="PANTHER" id="PTHR32234">
    <property type="entry name" value="THIOL:DISULFIDE INTERCHANGE PROTEIN DSBD"/>
    <property type="match status" value="1"/>
</dbReference>
<gene>
    <name evidence="3" type="ORF">EZ437_20440</name>
</gene>
<protein>
    <submittedName>
        <fullName evidence="3">Sugar transporter</fullName>
    </submittedName>
</protein>
<dbReference type="Proteomes" id="UP000293347">
    <property type="component" value="Unassembled WGS sequence"/>
</dbReference>
<comment type="caution">
    <text evidence="3">The sequence shown here is derived from an EMBL/GenBank/DDBJ whole genome shotgun (WGS) entry which is preliminary data.</text>
</comment>
<dbReference type="OrthoDB" id="767251at2"/>
<evidence type="ECO:0000256" key="1">
    <source>
        <dbReference type="SAM" id="SignalP"/>
    </source>
</evidence>
<dbReference type="GO" id="GO:0015035">
    <property type="term" value="F:protein-disulfide reductase activity"/>
    <property type="evidence" value="ECO:0007669"/>
    <property type="project" value="TreeGrafter"/>
</dbReference>
<dbReference type="EMBL" id="SJSL01000009">
    <property type="protein sequence ID" value="TCC97458.1"/>
    <property type="molecule type" value="Genomic_DNA"/>
</dbReference>
<dbReference type="Pfam" id="PF11412">
    <property type="entry name" value="DsbD_N"/>
    <property type="match status" value="1"/>
</dbReference>
<evidence type="ECO:0000259" key="2">
    <source>
        <dbReference type="Pfam" id="PF11412"/>
    </source>
</evidence>
<name>A0A4R0NB28_9SPHI</name>
<dbReference type="PANTHER" id="PTHR32234:SF0">
    <property type="entry name" value="THIOL:DISULFIDE INTERCHANGE PROTEIN DSBD"/>
    <property type="match status" value="1"/>
</dbReference>
<feature type="chain" id="PRO_5020201395" evidence="1">
    <location>
        <begin position="20"/>
        <end position="151"/>
    </location>
</feature>
<keyword evidence="4" id="KW-1185">Reference proteome</keyword>
<feature type="domain" description="Thiol:disulfide interchange protein DsbD N-terminal" evidence="2">
    <location>
        <begin position="32"/>
        <end position="145"/>
    </location>
</feature>
<dbReference type="Gene3D" id="2.60.40.1250">
    <property type="entry name" value="Thiol:disulfide interchange protein DsbD, N-terminal domain"/>
    <property type="match status" value="1"/>
</dbReference>
<dbReference type="RefSeq" id="WP_131597992.1">
    <property type="nucleotide sequence ID" value="NZ_SJSL01000009.1"/>
</dbReference>
<dbReference type="GO" id="GO:0045454">
    <property type="term" value="P:cell redox homeostasis"/>
    <property type="evidence" value="ECO:0007669"/>
    <property type="project" value="TreeGrafter"/>
</dbReference>
<evidence type="ECO:0000313" key="4">
    <source>
        <dbReference type="Proteomes" id="UP000293347"/>
    </source>
</evidence>
<dbReference type="InterPro" id="IPR028250">
    <property type="entry name" value="DsbDN"/>
</dbReference>
<sequence>MKNLFLFAVALLFSFSASSQILKPVKWSYVSKKISKNEAIVVLKATLDEGWHLYSQNMADGGPIKTTFSFAPSKTYTLVGKTIEPKPITKFEKTFDMNVSYFEKTALFQQKVKFTGANPVVKGTVEFMVCDDQQCLPPETVEFSVQLDPKK</sequence>
<dbReference type="InterPro" id="IPR036929">
    <property type="entry name" value="DsbDN_sf"/>
</dbReference>
<organism evidence="3 4">
    <name type="scientific">Pedobacter psychroterrae</name>
    <dbReference type="NCBI Taxonomy" id="2530453"/>
    <lineage>
        <taxon>Bacteria</taxon>
        <taxon>Pseudomonadati</taxon>
        <taxon>Bacteroidota</taxon>
        <taxon>Sphingobacteriia</taxon>
        <taxon>Sphingobacteriales</taxon>
        <taxon>Sphingobacteriaceae</taxon>
        <taxon>Pedobacter</taxon>
    </lineage>
</organism>
<reference evidence="3 4" key="1">
    <citation type="submission" date="2019-02" db="EMBL/GenBank/DDBJ databases">
        <title>Pedobacter sp. RP-1-14 sp. nov., isolated from Arctic soil.</title>
        <authorList>
            <person name="Dahal R.H."/>
        </authorList>
    </citation>
    <scope>NUCLEOTIDE SEQUENCE [LARGE SCALE GENOMIC DNA]</scope>
    <source>
        <strain evidence="3 4">RP-1-14</strain>
    </source>
</reference>